<dbReference type="Proteomes" id="UP001232148">
    <property type="component" value="Unassembled WGS sequence"/>
</dbReference>
<dbReference type="EMBL" id="MU843014">
    <property type="protein sequence ID" value="KAK2023059.1"/>
    <property type="molecule type" value="Genomic_DNA"/>
</dbReference>
<feature type="region of interest" description="Disordered" evidence="1">
    <location>
        <begin position="1"/>
        <end position="26"/>
    </location>
</feature>
<keyword evidence="3" id="KW-1185">Reference proteome</keyword>
<gene>
    <name evidence="2" type="ORF">LX32DRAFT_164246</name>
</gene>
<dbReference type="AlphaFoldDB" id="A0AAD9H7Y7"/>
<proteinExistence type="predicted"/>
<name>A0AAD9H7Y7_9PEZI</name>
<feature type="compositionally biased region" description="Low complexity" evidence="1">
    <location>
        <begin position="1"/>
        <end position="13"/>
    </location>
</feature>
<reference evidence="2" key="1">
    <citation type="submission" date="2021-06" db="EMBL/GenBank/DDBJ databases">
        <title>Comparative genomics, transcriptomics and evolutionary studies reveal genomic signatures of adaptation to plant cell wall in hemibiotrophic fungi.</title>
        <authorList>
            <consortium name="DOE Joint Genome Institute"/>
            <person name="Baroncelli R."/>
            <person name="Diaz J.F."/>
            <person name="Benocci T."/>
            <person name="Peng M."/>
            <person name="Battaglia E."/>
            <person name="Haridas S."/>
            <person name="Andreopoulos W."/>
            <person name="Labutti K."/>
            <person name="Pangilinan J."/>
            <person name="Floch G.L."/>
            <person name="Makela M.R."/>
            <person name="Henrissat B."/>
            <person name="Grigoriev I.V."/>
            <person name="Crouch J.A."/>
            <person name="De Vries R.P."/>
            <person name="Sukno S.A."/>
            <person name="Thon M.R."/>
        </authorList>
    </citation>
    <scope>NUCLEOTIDE SEQUENCE</scope>
    <source>
        <strain evidence="2">MAFF235873</strain>
    </source>
</reference>
<accession>A0AAD9H7Y7</accession>
<evidence type="ECO:0000313" key="2">
    <source>
        <dbReference type="EMBL" id="KAK2023059.1"/>
    </source>
</evidence>
<evidence type="ECO:0000313" key="3">
    <source>
        <dbReference type="Proteomes" id="UP001232148"/>
    </source>
</evidence>
<comment type="caution">
    <text evidence="2">The sequence shown here is derived from an EMBL/GenBank/DDBJ whole genome shotgun (WGS) entry which is preliminary data.</text>
</comment>
<evidence type="ECO:0000256" key="1">
    <source>
        <dbReference type="SAM" id="MobiDB-lite"/>
    </source>
</evidence>
<organism evidence="2 3">
    <name type="scientific">Colletotrichum zoysiae</name>
    <dbReference type="NCBI Taxonomy" id="1216348"/>
    <lineage>
        <taxon>Eukaryota</taxon>
        <taxon>Fungi</taxon>
        <taxon>Dikarya</taxon>
        <taxon>Ascomycota</taxon>
        <taxon>Pezizomycotina</taxon>
        <taxon>Sordariomycetes</taxon>
        <taxon>Hypocreomycetidae</taxon>
        <taxon>Glomerellales</taxon>
        <taxon>Glomerellaceae</taxon>
        <taxon>Colletotrichum</taxon>
        <taxon>Colletotrichum graminicola species complex</taxon>
    </lineage>
</organism>
<sequence>MVVGASASADDASWQPAPGQEGTASTEKAGWPLASWNLGMHLGIVLAAVTYSRSKLWNLLSVHLAGWLGVWLAGGFGSASTRVWSAPELAGDRHSLRFTVAREPGAVFPPCPGPSNRIPRDQQTCRQVGSIVGYLYLPVGNLKCRPAVLCCAVLWCGAVQRLQLYYSIPMRVLRTYRAVVRAMRSSNPPLFSLISTSVTGCCWPPVRSLGFTSQRLVTQEAVWQFFGRKETMKKLIIKKDVGSLAPPPICSRTKPKKEGNN</sequence>
<protein>
    <submittedName>
        <fullName evidence="2">Uncharacterized protein</fullName>
    </submittedName>
</protein>